<feature type="compositionally biased region" description="Low complexity" evidence="1">
    <location>
        <begin position="134"/>
        <end position="146"/>
    </location>
</feature>
<dbReference type="Gene3D" id="4.10.60.10">
    <property type="entry name" value="Zinc finger, CCHC-type"/>
    <property type="match status" value="1"/>
</dbReference>
<dbReference type="EMBL" id="BQNB010013585">
    <property type="protein sequence ID" value="GJT17771.1"/>
    <property type="molecule type" value="Genomic_DNA"/>
</dbReference>
<evidence type="ECO:0000313" key="2">
    <source>
        <dbReference type="EMBL" id="GJT17771.1"/>
    </source>
</evidence>
<gene>
    <name evidence="2" type="ORF">Tco_0876477</name>
</gene>
<evidence type="ECO:0000313" key="3">
    <source>
        <dbReference type="Proteomes" id="UP001151760"/>
    </source>
</evidence>
<accession>A0ABQ5BSM7</accession>
<proteinExistence type="predicted"/>
<dbReference type="InterPro" id="IPR036875">
    <property type="entry name" value="Znf_CCHC_sf"/>
</dbReference>
<reference evidence="2" key="2">
    <citation type="submission" date="2022-01" db="EMBL/GenBank/DDBJ databases">
        <authorList>
            <person name="Yamashiro T."/>
            <person name="Shiraishi A."/>
            <person name="Satake H."/>
            <person name="Nakayama K."/>
        </authorList>
    </citation>
    <scope>NUCLEOTIDE SEQUENCE</scope>
</reference>
<keyword evidence="3" id="KW-1185">Reference proteome</keyword>
<name>A0ABQ5BSM7_9ASTR</name>
<reference evidence="2" key="1">
    <citation type="journal article" date="2022" name="Int. J. Mol. Sci.">
        <title>Draft Genome of Tanacetum Coccineum: Genomic Comparison of Closely Related Tanacetum-Family Plants.</title>
        <authorList>
            <person name="Yamashiro T."/>
            <person name="Shiraishi A."/>
            <person name="Nakayama K."/>
            <person name="Satake H."/>
        </authorList>
    </citation>
    <scope>NUCLEOTIDE SEQUENCE</scope>
</reference>
<feature type="region of interest" description="Disordered" evidence="1">
    <location>
        <begin position="134"/>
        <end position="153"/>
    </location>
</feature>
<dbReference type="Proteomes" id="UP001151760">
    <property type="component" value="Unassembled WGS sequence"/>
</dbReference>
<protein>
    <submittedName>
        <fullName evidence="2">ARID DNA-binding domain-containing protein</fullName>
    </submittedName>
</protein>
<dbReference type="GO" id="GO:0003677">
    <property type="term" value="F:DNA binding"/>
    <property type="evidence" value="ECO:0007669"/>
    <property type="project" value="UniProtKB-KW"/>
</dbReference>
<keyword evidence="2" id="KW-0238">DNA-binding</keyword>
<feature type="non-terminal residue" evidence="2">
    <location>
        <position position="1"/>
    </location>
</feature>
<sequence>VAFSKHILQIYYYLTGHELRNHLEVVAQWYQSRRSNSWEKPIHNRMQKVFEKEYLLRESAANTLPRSRQRKKLSRESKEMLRRKVKEIEAYNASNVRAAIKEKKDGKAITSKERRARCYICRKRGHVFWKCPNKKNSTTTGTSTVENKTREPI</sequence>
<organism evidence="2 3">
    <name type="scientific">Tanacetum coccineum</name>
    <dbReference type="NCBI Taxonomy" id="301880"/>
    <lineage>
        <taxon>Eukaryota</taxon>
        <taxon>Viridiplantae</taxon>
        <taxon>Streptophyta</taxon>
        <taxon>Embryophyta</taxon>
        <taxon>Tracheophyta</taxon>
        <taxon>Spermatophyta</taxon>
        <taxon>Magnoliopsida</taxon>
        <taxon>eudicotyledons</taxon>
        <taxon>Gunneridae</taxon>
        <taxon>Pentapetalae</taxon>
        <taxon>asterids</taxon>
        <taxon>campanulids</taxon>
        <taxon>Asterales</taxon>
        <taxon>Asteraceae</taxon>
        <taxon>Asteroideae</taxon>
        <taxon>Anthemideae</taxon>
        <taxon>Anthemidinae</taxon>
        <taxon>Tanacetum</taxon>
    </lineage>
</organism>
<dbReference type="SUPFAM" id="SSF57756">
    <property type="entry name" value="Retrovirus zinc finger-like domains"/>
    <property type="match status" value="1"/>
</dbReference>
<comment type="caution">
    <text evidence="2">The sequence shown here is derived from an EMBL/GenBank/DDBJ whole genome shotgun (WGS) entry which is preliminary data.</text>
</comment>
<evidence type="ECO:0000256" key="1">
    <source>
        <dbReference type="SAM" id="MobiDB-lite"/>
    </source>
</evidence>